<dbReference type="STRING" id="1748243.Tel_08970"/>
<feature type="transmembrane region" description="Helical" evidence="1">
    <location>
        <begin position="49"/>
        <end position="68"/>
    </location>
</feature>
<dbReference type="KEGG" id="tee:Tel_08970"/>
<evidence type="ECO:0000313" key="3">
    <source>
        <dbReference type="Proteomes" id="UP000055136"/>
    </source>
</evidence>
<organism evidence="2 3">
    <name type="scientific">Candidatus Tenderia electrophaga</name>
    <dbReference type="NCBI Taxonomy" id="1748243"/>
    <lineage>
        <taxon>Bacteria</taxon>
        <taxon>Pseudomonadati</taxon>
        <taxon>Pseudomonadota</taxon>
        <taxon>Gammaproteobacteria</taxon>
        <taxon>Candidatus Tenderiales</taxon>
        <taxon>Candidatus Tenderiaceae</taxon>
        <taxon>Candidatus Tenderia</taxon>
    </lineage>
</organism>
<proteinExistence type="predicted"/>
<evidence type="ECO:0000256" key="1">
    <source>
        <dbReference type="SAM" id="Phobius"/>
    </source>
</evidence>
<accession>A0A0S2TDP1</accession>
<feature type="transmembrane region" description="Helical" evidence="1">
    <location>
        <begin position="80"/>
        <end position="98"/>
    </location>
</feature>
<sequence>MHSPQRPLSKLAVSGVVLAVAGMLMAALSGLGTRMDMWHFSVGFTLLKWAAIIAAVALAVALIALYVTQLRQTRRGTLPAFLGIIIAATTLTPPLLWMQRAAAVPRIHDITTDTVNPPRFDAVLPLRRDAPNASAYGGAEIARQQRQAYPEVQPLVFAAPPRDVFPAALATAQEMGWHIVAADADSTRIEATDTTFWFGFKDDVVVRIRAHEGGSRVDVRSLSRVGLSDVGTNARRIVTYLDSLSAKLGQQETLSDG</sequence>
<dbReference type="InterPro" id="IPR010865">
    <property type="entry name" value="DUF1499"/>
</dbReference>
<dbReference type="Proteomes" id="UP000055136">
    <property type="component" value="Chromosome"/>
</dbReference>
<keyword evidence="1" id="KW-0812">Transmembrane</keyword>
<dbReference type="Pfam" id="PF07386">
    <property type="entry name" value="DUF1499"/>
    <property type="match status" value="1"/>
</dbReference>
<dbReference type="EMBL" id="CP013099">
    <property type="protein sequence ID" value="ALP53276.1"/>
    <property type="molecule type" value="Genomic_DNA"/>
</dbReference>
<dbReference type="AlphaFoldDB" id="A0A0S2TDP1"/>
<keyword evidence="3" id="KW-1185">Reference proteome</keyword>
<reference evidence="2" key="1">
    <citation type="submission" date="2015-10" db="EMBL/GenBank/DDBJ databases">
        <title>Description of Candidatus Tenderia electrophaga gen. nov, sp. nov., an Uncultivated Electroautotroph from a Biocathode Enrichment.</title>
        <authorList>
            <person name="Eddie B.J."/>
            <person name="Malanoski A.P."/>
            <person name="Wang Z."/>
            <person name="Hall R.J."/>
            <person name="Oh S.D."/>
            <person name="Heiner C."/>
            <person name="Lin B."/>
            <person name="Strycharz-Glaven S.M."/>
        </authorList>
    </citation>
    <scope>NUCLEOTIDE SEQUENCE [LARGE SCALE GENOMIC DNA]</scope>
    <source>
        <strain evidence="2">NRL1</strain>
    </source>
</reference>
<evidence type="ECO:0000313" key="2">
    <source>
        <dbReference type="EMBL" id="ALP53276.1"/>
    </source>
</evidence>
<keyword evidence="1" id="KW-0472">Membrane</keyword>
<evidence type="ECO:0008006" key="4">
    <source>
        <dbReference type="Google" id="ProtNLM"/>
    </source>
</evidence>
<feature type="transmembrane region" description="Helical" evidence="1">
    <location>
        <begin position="12"/>
        <end position="29"/>
    </location>
</feature>
<name>A0A0S2TDP1_9GAMM</name>
<keyword evidence="1" id="KW-1133">Transmembrane helix</keyword>
<gene>
    <name evidence="2" type="ORF">Tel_08970</name>
</gene>
<protein>
    <recommendedName>
        <fullName evidence="4">DUF1499 domain-containing protein</fullName>
    </recommendedName>
</protein>